<keyword evidence="3" id="KW-0963">Cytoplasm</keyword>
<dbReference type="PANTHER" id="PTHR10681">
    <property type="entry name" value="THIOREDOXIN PEROXIDASE"/>
    <property type="match status" value="1"/>
</dbReference>
<dbReference type="PANTHER" id="PTHR10681:SF128">
    <property type="entry name" value="THIOREDOXIN-DEPENDENT PEROXIDE REDUCTASE, MITOCHONDRIAL"/>
    <property type="match status" value="1"/>
</dbReference>
<dbReference type="InterPro" id="IPR013766">
    <property type="entry name" value="Thioredoxin_domain"/>
</dbReference>
<dbReference type="RefSeq" id="YP_009391259.1">
    <property type="nucleotide sequence ID" value="NC_035257.1"/>
</dbReference>
<dbReference type="FunFam" id="3.40.30.10:FF:000002">
    <property type="entry name" value="Alkyl hydroperoxide reductase C"/>
    <property type="match status" value="1"/>
</dbReference>
<keyword evidence="6" id="KW-0676">Redox-active center</keyword>
<dbReference type="PIRSF" id="PIRSF000239">
    <property type="entry name" value="AHPC"/>
    <property type="match status" value="1"/>
</dbReference>
<dbReference type="GO" id="GO:0005737">
    <property type="term" value="C:cytoplasm"/>
    <property type="evidence" value="ECO:0007669"/>
    <property type="project" value="UniProtKB-SubCell"/>
</dbReference>
<dbReference type="Pfam" id="PF00578">
    <property type="entry name" value="AhpC-TSA"/>
    <property type="match status" value="1"/>
</dbReference>
<dbReference type="GO" id="GO:0008379">
    <property type="term" value="F:thioredoxin peroxidase activity"/>
    <property type="evidence" value="ECO:0007669"/>
    <property type="project" value="TreeGrafter"/>
</dbReference>
<dbReference type="SUPFAM" id="SSF52833">
    <property type="entry name" value="Thioredoxin-like"/>
    <property type="match status" value="1"/>
</dbReference>
<dbReference type="GO" id="GO:0006979">
    <property type="term" value="P:response to oxidative stress"/>
    <property type="evidence" value="ECO:0007669"/>
    <property type="project" value="TreeGrafter"/>
</dbReference>
<keyword evidence="5" id="KW-1015">Disulfide bond</keyword>
<dbReference type="Gene3D" id="3.40.30.10">
    <property type="entry name" value="Glutaredoxin"/>
    <property type="match status" value="1"/>
</dbReference>
<dbReference type="Pfam" id="PF10417">
    <property type="entry name" value="1-cysPrx_C"/>
    <property type="match status" value="1"/>
</dbReference>
<keyword evidence="4" id="KW-0560">Oxidoreductase</keyword>
<feature type="active site" description="Cysteine sulfenic acid (-SOH) intermediate; for peroxidase activity" evidence="7">
    <location>
        <position position="53"/>
    </location>
</feature>
<dbReference type="InterPro" id="IPR000866">
    <property type="entry name" value="AhpC/TSA"/>
</dbReference>
<feature type="domain" description="Thioredoxin" evidence="8">
    <location>
        <begin position="8"/>
        <end position="165"/>
    </location>
</feature>
<gene>
    <name evidence="9" type="primary">bas1</name>
</gene>
<dbReference type="InterPro" id="IPR036249">
    <property type="entry name" value="Thioredoxin-like_sf"/>
</dbReference>
<protein>
    <submittedName>
        <fullName evidence="9">2-Cys peroxiredoxin</fullName>
    </submittedName>
</protein>
<evidence type="ECO:0000256" key="1">
    <source>
        <dbReference type="ARBA" id="ARBA00004496"/>
    </source>
</evidence>
<dbReference type="GO" id="GO:0033554">
    <property type="term" value="P:cellular response to stress"/>
    <property type="evidence" value="ECO:0007669"/>
    <property type="project" value="TreeGrafter"/>
</dbReference>
<keyword evidence="9" id="KW-0150">Chloroplast</keyword>
<dbReference type="EMBL" id="MF101408">
    <property type="protein sequence ID" value="ARW59403.1"/>
    <property type="molecule type" value="Genomic_DNA"/>
</dbReference>
<evidence type="ECO:0000256" key="2">
    <source>
        <dbReference type="ARBA" id="ARBA00009796"/>
    </source>
</evidence>
<evidence type="ECO:0000256" key="5">
    <source>
        <dbReference type="ARBA" id="ARBA00023157"/>
    </source>
</evidence>
<evidence type="ECO:0000313" key="9">
    <source>
        <dbReference type="EMBL" id="ARW59403.1"/>
    </source>
</evidence>
<dbReference type="GO" id="GO:0045454">
    <property type="term" value="P:cell redox homeostasis"/>
    <property type="evidence" value="ECO:0007669"/>
    <property type="project" value="TreeGrafter"/>
</dbReference>
<dbReference type="InterPro" id="IPR019479">
    <property type="entry name" value="Peroxiredoxin_C"/>
</dbReference>
<comment type="subcellular location">
    <subcellularLocation>
        <location evidence="1">Cytoplasm</location>
    </subcellularLocation>
</comment>
<dbReference type="GO" id="GO:0042744">
    <property type="term" value="P:hydrogen peroxide catabolic process"/>
    <property type="evidence" value="ECO:0007669"/>
    <property type="project" value="TreeGrafter"/>
</dbReference>
<dbReference type="GeneID" id="33352831"/>
<dbReference type="PROSITE" id="PS51352">
    <property type="entry name" value="THIOREDOXIN_2"/>
    <property type="match status" value="1"/>
</dbReference>
<evidence type="ECO:0000256" key="3">
    <source>
        <dbReference type="ARBA" id="ARBA00022490"/>
    </source>
</evidence>
<dbReference type="InterPro" id="IPR050217">
    <property type="entry name" value="Peroxiredoxin"/>
</dbReference>
<evidence type="ECO:0000256" key="7">
    <source>
        <dbReference type="PIRSR" id="PIRSR000239-1"/>
    </source>
</evidence>
<comment type="similarity">
    <text evidence="2">Belongs to the peroxiredoxin family. AhpC/Prx1 subfamily.</text>
</comment>
<sequence>MVLNNNYLQVGYKAPDFSATSVYEQEFKQIRLSDYLGKYVILLFYPLNFTFVCPTEITAFSDVYDEIAKLNTEILGISVDSEYCHLAWIQMDRDVGGVGDLKYPLVSDLNKKISSSYNVLTEEGKALRGLFIIDKEGLIQHSLINNLDVGRNVHETIRILQAIQYVQNHPDEVCPANWKPGSSTIINKPMKSKEYFSSIYAE</sequence>
<organism evidence="9">
    <name type="scientific">Dipterocladia arabiensis</name>
    <dbReference type="NCBI Taxonomy" id="2007176"/>
    <lineage>
        <taxon>Eukaryota</taxon>
        <taxon>Rhodophyta</taxon>
        <taxon>Florideophyceae</taxon>
        <taxon>Rhodymeniophycidae</taxon>
        <taxon>Ceramiales</taxon>
        <taxon>Dasyaceae</taxon>
        <taxon>Dipterocladia</taxon>
    </lineage>
</organism>
<accession>A0A1Z1M0W6</accession>
<name>A0A1Z1M0W6_9FLOR</name>
<evidence type="ECO:0000256" key="4">
    <source>
        <dbReference type="ARBA" id="ARBA00023002"/>
    </source>
</evidence>
<proteinExistence type="inferred from homology"/>
<keyword evidence="9" id="KW-0934">Plastid</keyword>
<dbReference type="CDD" id="cd03015">
    <property type="entry name" value="PRX_Typ2cys"/>
    <property type="match status" value="1"/>
</dbReference>
<geneLocation type="chloroplast" evidence="9"/>
<evidence type="ECO:0000259" key="8">
    <source>
        <dbReference type="PROSITE" id="PS51352"/>
    </source>
</evidence>
<reference evidence="9" key="1">
    <citation type="journal article" date="2017" name="J. Phycol.">
        <title>Analysis of chloroplast genomes and a supermatrix inform reclassification of the Rhodomelaceae (Rhodophyta).</title>
        <authorList>
            <person name="Diaz-Tapia P."/>
            <person name="Maggs C.A."/>
            <person name="West J.A."/>
            <person name="Verbruggen H."/>
        </authorList>
    </citation>
    <scope>NUCLEOTIDE SEQUENCE</scope>
    <source>
        <strain evidence="9">DHO101</strain>
    </source>
</reference>
<dbReference type="AlphaFoldDB" id="A0A1Z1M0W6"/>
<dbReference type="InterPro" id="IPR024706">
    <property type="entry name" value="Peroxiredoxin_AhpC-typ"/>
</dbReference>
<evidence type="ECO:0000256" key="6">
    <source>
        <dbReference type="ARBA" id="ARBA00023284"/>
    </source>
</evidence>